<keyword evidence="6" id="KW-0472">Membrane</keyword>
<dbReference type="Proteomes" id="UP001233314">
    <property type="component" value="Unassembled WGS sequence"/>
</dbReference>
<dbReference type="InterPro" id="IPR007657">
    <property type="entry name" value="Glycosyltransferase_61"/>
</dbReference>
<evidence type="ECO:0000256" key="6">
    <source>
        <dbReference type="ARBA" id="ARBA00023136"/>
    </source>
</evidence>
<dbReference type="EMBL" id="JAUQTA010000001">
    <property type="protein sequence ID" value="MDO7867847.1"/>
    <property type="molecule type" value="Genomic_DNA"/>
</dbReference>
<evidence type="ECO:0000256" key="3">
    <source>
        <dbReference type="ARBA" id="ARBA00022679"/>
    </source>
</evidence>
<evidence type="ECO:0000256" key="2">
    <source>
        <dbReference type="ARBA" id="ARBA00022676"/>
    </source>
</evidence>
<evidence type="ECO:0000259" key="9">
    <source>
        <dbReference type="Pfam" id="PF04577"/>
    </source>
</evidence>
<proteinExistence type="predicted"/>
<dbReference type="GO" id="GO:0016757">
    <property type="term" value="F:glycosyltransferase activity"/>
    <property type="evidence" value="ECO:0007669"/>
    <property type="project" value="UniProtKB-KW"/>
</dbReference>
<feature type="region of interest" description="Disordered" evidence="8">
    <location>
        <begin position="18"/>
        <end position="48"/>
    </location>
</feature>
<reference evidence="10 11" key="1">
    <citation type="submission" date="2023-07" db="EMBL/GenBank/DDBJ databases">
        <title>Nocardioides sp. nov WY-20 isolated from soil.</title>
        <authorList>
            <person name="Liu B."/>
            <person name="Wan Y."/>
        </authorList>
    </citation>
    <scope>NUCLEOTIDE SEQUENCE [LARGE SCALE GENOMIC DNA]</scope>
    <source>
        <strain evidence="10 11">WY-20</strain>
    </source>
</reference>
<sequence length="405" mass="44741">MPRLPAALEPAFPLVKRAHRAATRSTGRATRRLAAASPGPRRLPATGTESSLLTARLEPDAVTYHPAGPAQHVDRGVAVGWPADHPVFRARRTSDVPARFVLDIADGTVVGTYAAHITPGGILDYETSDYFGIKGWKEHPLYLRPRLPEAEYVDGTVASLGTRGTYGNYYHALFDMIPRWGILQDAMPGVVPDVLYANRNTRFSRELLEMIGLGDVPALEPTKHACYRARRLLVPSQPNYGNTAPPDTIDWLRTHLPATRRTDLPKRIYVSRGAGRNTRRVNNEDEVLAVLKPLGFEVFDPGAVSVREQHDQFATAEAIVAPHGAALTNLVFASPGAKVLEFFAPRYVETVYWAITSQLPDVTYRYLLGRPYDTRPAGAPMDRVMEDITVDLDDLRIALEDLGLH</sequence>
<dbReference type="RefSeq" id="WP_305027230.1">
    <property type="nucleotide sequence ID" value="NZ_JAUQTA010000001.1"/>
</dbReference>
<keyword evidence="7" id="KW-0325">Glycoprotein</keyword>
<accession>A0ABT9AZH4</accession>
<comment type="subcellular location">
    <subcellularLocation>
        <location evidence="1">Membrane</location>
        <topology evidence="1">Single-pass membrane protein</topology>
    </subcellularLocation>
</comment>
<evidence type="ECO:0000256" key="5">
    <source>
        <dbReference type="ARBA" id="ARBA00022989"/>
    </source>
</evidence>
<keyword evidence="4" id="KW-0812">Transmembrane</keyword>
<keyword evidence="2 10" id="KW-0328">Glycosyltransferase</keyword>
<dbReference type="InterPro" id="IPR049625">
    <property type="entry name" value="Glyco_transf_61_cat"/>
</dbReference>
<evidence type="ECO:0000256" key="1">
    <source>
        <dbReference type="ARBA" id="ARBA00004167"/>
    </source>
</evidence>
<organism evidence="10 11">
    <name type="scientific">Nocardioides jiangxiensis</name>
    <dbReference type="NCBI Taxonomy" id="3064524"/>
    <lineage>
        <taxon>Bacteria</taxon>
        <taxon>Bacillati</taxon>
        <taxon>Actinomycetota</taxon>
        <taxon>Actinomycetes</taxon>
        <taxon>Propionibacteriales</taxon>
        <taxon>Nocardioidaceae</taxon>
        <taxon>Nocardioides</taxon>
    </lineage>
</organism>
<name>A0ABT9AZH4_9ACTN</name>
<keyword evidence="5" id="KW-1133">Transmembrane helix</keyword>
<dbReference type="Pfam" id="PF04577">
    <property type="entry name" value="Glyco_transf_61"/>
    <property type="match status" value="1"/>
</dbReference>
<feature type="compositionally biased region" description="Low complexity" evidence="8">
    <location>
        <begin position="23"/>
        <end position="36"/>
    </location>
</feature>
<dbReference type="PANTHER" id="PTHR20961">
    <property type="entry name" value="GLYCOSYLTRANSFERASE"/>
    <property type="match status" value="1"/>
</dbReference>
<comment type="caution">
    <text evidence="10">The sequence shown here is derived from an EMBL/GenBank/DDBJ whole genome shotgun (WGS) entry which is preliminary data.</text>
</comment>
<protein>
    <submittedName>
        <fullName evidence="10">Glycosyltransferase family 61 protein</fullName>
        <ecNumber evidence="10">2.4.-.-</ecNumber>
    </submittedName>
</protein>
<keyword evidence="11" id="KW-1185">Reference proteome</keyword>
<dbReference type="PANTHER" id="PTHR20961:SF38">
    <property type="entry name" value="PROTEIN O-LINKED-MANNOSE BETA-1,4-N-ACETYLGLUCOSAMINYLTRANSFERASE 2"/>
    <property type="match status" value="1"/>
</dbReference>
<evidence type="ECO:0000256" key="7">
    <source>
        <dbReference type="ARBA" id="ARBA00023180"/>
    </source>
</evidence>
<dbReference type="EC" id="2.4.-.-" evidence="10"/>
<evidence type="ECO:0000256" key="8">
    <source>
        <dbReference type="SAM" id="MobiDB-lite"/>
    </source>
</evidence>
<gene>
    <name evidence="10" type="ORF">Q5722_05630</name>
</gene>
<evidence type="ECO:0000313" key="10">
    <source>
        <dbReference type="EMBL" id="MDO7867847.1"/>
    </source>
</evidence>
<evidence type="ECO:0000256" key="4">
    <source>
        <dbReference type="ARBA" id="ARBA00022692"/>
    </source>
</evidence>
<feature type="domain" description="Glycosyltransferase 61 catalytic" evidence="9">
    <location>
        <begin position="169"/>
        <end position="340"/>
    </location>
</feature>
<evidence type="ECO:0000313" key="11">
    <source>
        <dbReference type="Proteomes" id="UP001233314"/>
    </source>
</evidence>
<keyword evidence="3 10" id="KW-0808">Transferase</keyword>